<dbReference type="InterPro" id="IPR045850">
    <property type="entry name" value="TRM2_met"/>
</dbReference>
<feature type="region of interest" description="Disordered" evidence="1">
    <location>
        <begin position="42"/>
        <end position="108"/>
    </location>
</feature>
<dbReference type="SUPFAM" id="SSF53335">
    <property type="entry name" value="S-adenosyl-L-methionine-dependent methyltransferases"/>
    <property type="match status" value="1"/>
</dbReference>
<dbReference type="GeneID" id="106818430"/>
<dbReference type="InterPro" id="IPR029063">
    <property type="entry name" value="SAM-dependent_MTases_sf"/>
</dbReference>
<feature type="compositionally biased region" description="Low complexity" evidence="1">
    <location>
        <begin position="53"/>
        <end position="63"/>
    </location>
</feature>
<keyword evidence="2" id="KW-1185">Reference proteome</keyword>
<proteinExistence type="predicted"/>
<feature type="compositionally biased region" description="Basic and acidic residues" evidence="1">
    <location>
        <begin position="82"/>
        <end position="91"/>
    </location>
</feature>
<evidence type="ECO:0000313" key="3">
    <source>
        <dbReference type="RefSeq" id="XP_014678626.1"/>
    </source>
</evidence>
<evidence type="ECO:0000313" key="2">
    <source>
        <dbReference type="Proteomes" id="UP000695022"/>
    </source>
</evidence>
<name>A0ABM1F2F5_PRICU</name>
<protein>
    <submittedName>
        <fullName evidence="3">tRNA (Uracil(54)-C(5))-methyltransferase homolog</fullName>
    </submittedName>
</protein>
<dbReference type="RefSeq" id="XP_014678626.1">
    <property type="nucleotide sequence ID" value="XM_014823140.1"/>
</dbReference>
<gene>
    <name evidence="3" type="primary">LOC106818430</name>
</gene>
<dbReference type="PANTHER" id="PTHR45904">
    <property type="entry name" value="TRNA (URACIL-5-)-METHYLTRANSFERASE"/>
    <property type="match status" value="1"/>
</dbReference>
<evidence type="ECO:0000256" key="1">
    <source>
        <dbReference type="SAM" id="MobiDB-lite"/>
    </source>
</evidence>
<dbReference type="Proteomes" id="UP000695022">
    <property type="component" value="Unplaced"/>
</dbReference>
<accession>A0ABM1F2F5</accession>
<sequence>MAAPSKLHFYRALCSRIGITVIGGRSQKTLVVKTLTRCLASRAREAQHRRPHAPSARSSAAGGATDGYSNDDFQPLKIPLLRRTDEEDGRHGNAPARVPKRREPPERLPDDVRQWRRLVAEFERRQENVRDLNERNMRAWVADTVTPLHRLPYIEQLAAKRGKNMDALSKVARILGDDSVLDLLEEVKPSAYERYIRDSSLPACHLVTDGGFWRDIVVRSNQSGNLMAIIVVHPGNVERERLEAEKEKLSEFFRNGDGQECEIDSLYVQEWHGVDNVEFLCGRADDVLQHLASDLAARDVVAVVNPSRAGLAPRAVRALRGCPSVRRVVYVSCHPEGGAARDIVNLCHPRPRDDRLTGAPFRMRRAVPVDMFPHTLHCELVLELER</sequence>
<reference evidence="3" key="1">
    <citation type="submission" date="2025-08" db="UniProtKB">
        <authorList>
            <consortium name="RefSeq"/>
        </authorList>
    </citation>
    <scope>IDENTIFICATION</scope>
</reference>
<dbReference type="Gene3D" id="3.40.50.150">
    <property type="entry name" value="Vaccinia Virus protein VP39"/>
    <property type="match status" value="1"/>
</dbReference>
<organism evidence="2 3">
    <name type="scientific">Priapulus caudatus</name>
    <name type="common">Priapulid worm</name>
    <dbReference type="NCBI Taxonomy" id="37621"/>
    <lineage>
        <taxon>Eukaryota</taxon>
        <taxon>Metazoa</taxon>
        <taxon>Ecdysozoa</taxon>
        <taxon>Scalidophora</taxon>
        <taxon>Priapulida</taxon>
        <taxon>Priapulimorpha</taxon>
        <taxon>Priapulimorphida</taxon>
        <taxon>Priapulidae</taxon>
        <taxon>Priapulus</taxon>
    </lineage>
</organism>
<dbReference type="PANTHER" id="PTHR45904:SF1">
    <property type="entry name" value="TRNA (URACIL-5-)-METHYLTRANSFERASE HOMOLOG B"/>
    <property type="match status" value="1"/>
</dbReference>